<keyword evidence="2" id="KW-1133">Transmembrane helix</keyword>
<feature type="region of interest" description="Disordered" evidence="1">
    <location>
        <begin position="46"/>
        <end position="72"/>
    </location>
</feature>
<dbReference type="AlphaFoldDB" id="A0A1Y1QHY6"/>
<keyword evidence="2" id="KW-0812">Transmembrane</keyword>
<proteinExistence type="predicted"/>
<accession>A0A1Y1QHY6</accession>
<evidence type="ECO:0000313" key="4">
    <source>
        <dbReference type="Proteomes" id="UP000192491"/>
    </source>
</evidence>
<keyword evidence="2" id="KW-0472">Membrane</keyword>
<dbReference type="EMBL" id="MTEJ01000261">
    <property type="protein sequence ID" value="OQX06077.1"/>
    <property type="molecule type" value="Genomic_DNA"/>
</dbReference>
<organism evidence="3 4">
    <name type="scientific">Thiothrix lacustris</name>
    <dbReference type="NCBI Taxonomy" id="525917"/>
    <lineage>
        <taxon>Bacteria</taxon>
        <taxon>Pseudomonadati</taxon>
        <taxon>Pseudomonadota</taxon>
        <taxon>Gammaproteobacteria</taxon>
        <taxon>Thiotrichales</taxon>
        <taxon>Thiotrichaceae</taxon>
        <taxon>Thiothrix</taxon>
    </lineage>
</organism>
<protein>
    <submittedName>
        <fullName evidence="3">Uncharacterized protein</fullName>
    </submittedName>
</protein>
<comment type="caution">
    <text evidence="3">The sequence shown here is derived from an EMBL/GenBank/DDBJ whole genome shotgun (WGS) entry which is preliminary data.</text>
</comment>
<evidence type="ECO:0000256" key="1">
    <source>
        <dbReference type="SAM" id="MobiDB-lite"/>
    </source>
</evidence>
<reference evidence="3 4" key="1">
    <citation type="submission" date="2017-01" db="EMBL/GenBank/DDBJ databases">
        <title>Novel large sulfur bacteria in the metagenomes of groundwater-fed chemosynthetic microbial mats in the Lake Huron basin.</title>
        <authorList>
            <person name="Sharrar A.M."/>
            <person name="Flood B.E."/>
            <person name="Bailey J.V."/>
            <person name="Jones D.S."/>
            <person name="Biddanda B."/>
            <person name="Ruberg S.A."/>
            <person name="Marcus D.N."/>
            <person name="Dick G.J."/>
        </authorList>
    </citation>
    <scope>NUCLEOTIDE SEQUENCE [LARGE SCALE GENOMIC DNA]</scope>
    <source>
        <strain evidence="3">A8</strain>
    </source>
</reference>
<dbReference type="Proteomes" id="UP000192491">
    <property type="component" value="Unassembled WGS sequence"/>
</dbReference>
<evidence type="ECO:0000256" key="2">
    <source>
        <dbReference type="SAM" id="Phobius"/>
    </source>
</evidence>
<gene>
    <name evidence="3" type="ORF">BWK73_31925</name>
</gene>
<feature type="transmembrane region" description="Helical" evidence="2">
    <location>
        <begin position="6"/>
        <end position="24"/>
    </location>
</feature>
<name>A0A1Y1QHY6_9GAMM</name>
<evidence type="ECO:0000313" key="3">
    <source>
        <dbReference type="EMBL" id="OQX06077.1"/>
    </source>
</evidence>
<sequence>MGVEFLFISIYIFTPIACGFFGWLKPLSGLGLKLVWRKFYTPKPPHLAAGQTGHKNKGKTDEISQDQTPQEA</sequence>